<comment type="caution">
    <text evidence="1">The sequence shown here is derived from an EMBL/GenBank/DDBJ whole genome shotgun (WGS) entry which is preliminary data.</text>
</comment>
<evidence type="ECO:0000313" key="2">
    <source>
        <dbReference type="Proteomes" id="UP001160130"/>
    </source>
</evidence>
<evidence type="ECO:0000313" key="1">
    <source>
        <dbReference type="EMBL" id="MDH6198483.1"/>
    </source>
</evidence>
<gene>
    <name evidence="1" type="ORF">M2272_005142</name>
</gene>
<keyword evidence="2" id="KW-1185">Reference proteome</keyword>
<name>A0ABT6L6F6_9MYCO</name>
<proteinExistence type="predicted"/>
<dbReference type="EMBL" id="JARXVE010000011">
    <property type="protein sequence ID" value="MDH6198483.1"/>
    <property type="molecule type" value="Genomic_DNA"/>
</dbReference>
<dbReference type="RefSeq" id="WP_280835063.1">
    <property type="nucleotide sequence ID" value="NZ_JARXVE010000011.1"/>
</dbReference>
<sequence length="94" mass="10421">MLSFDDARAVADRELRAQYPDGDFVVAEYGWETADEFVVVADAVSEAILGAPLRLVDKRTGELREIYAVPDRNAYLTRRDLAPIGPVPAAEARR</sequence>
<dbReference type="Proteomes" id="UP001160130">
    <property type="component" value="Unassembled WGS sequence"/>
</dbReference>
<reference evidence="1 2" key="1">
    <citation type="submission" date="2023-04" db="EMBL/GenBank/DDBJ databases">
        <title>Forest soil microbial communities from Buena Vista Peninsula, Colon Province, Panama.</title>
        <authorList>
            <person name="Bouskill N."/>
        </authorList>
    </citation>
    <scope>NUCLEOTIDE SEQUENCE [LARGE SCALE GENOMIC DNA]</scope>
    <source>
        <strain evidence="1 2">AC80</strain>
    </source>
</reference>
<protein>
    <recommendedName>
        <fullName evidence="3">PepSY domain-containing protein</fullName>
    </recommendedName>
</protein>
<evidence type="ECO:0008006" key="3">
    <source>
        <dbReference type="Google" id="ProtNLM"/>
    </source>
</evidence>
<organism evidence="1 2">
    <name type="scientific">Mycolicibacterium frederiksbergense</name>
    <dbReference type="NCBI Taxonomy" id="117567"/>
    <lineage>
        <taxon>Bacteria</taxon>
        <taxon>Bacillati</taxon>
        <taxon>Actinomycetota</taxon>
        <taxon>Actinomycetes</taxon>
        <taxon>Mycobacteriales</taxon>
        <taxon>Mycobacteriaceae</taxon>
        <taxon>Mycolicibacterium</taxon>
    </lineage>
</organism>
<accession>A0ABT6L6F6</accession>